<feature type="compositionally biased region" description="Low complexity" evidence="1">
    <location>
        <begin position="79"/>
        <end position="95"/>
    </location>
</feature>
<reference evidence="2 3" key="1">
    <citation type="submission" date="2016-02" db="EMBL/GenBank/DDBJ databases">
        <title>Complete genome sequence and transcriptome regulation of the pentose utilising yeast Sugiyamaella lignohabitans.</title>
        <authorList>
            <person name="Bellasio M."/>
            <person name="Peymann A."/>
            <person name="Valli M."/>
            <person name="Sipitzky M."/>
            <person name="Graf A."/>
            <person name="Sauer M."/>
            <person name="Marx H."/>
            <person name="Mattanovich D."/>
        </authorList>
    </citation>
    <scope>NUCLEOTIDE SEQUENCE [LARGE SCALE GENOMIC DNA]</scope>
    <source>
        <strain evidence="2 3">CBS 10342</strain>
    </source>
</reference>
<gene>
    <name evidence="2" type="primary">SSK2</name>
    <name evidence="2" type="ORF">AWJ20_3718</name>
</gene>
<protein>
    <submittedName>
        <fullName evidence="2">Mitogen-activated protein kinase kinase kinase SSK2</fullName>
    </submittedName>
</protein>
<organism evidence="2 3">
    <name type="scientific">Sugiyamaella lignohabitans</name>
    <dbReference type="NCBI Taxonomy" id="796027"/>
    <lineage>
        <taxon>Eukaryota</taxon>
        <taxon>Fungi</taxon>
        <taxon>Dikarya</taxon>
        <taxon>Ascomycota</taxon>
        <taxon>Saccharomycotina</taxon>
        <taxon>Dipodascomycetes</taxon>
        <taxon>Dipodascales</taxon>
        <taxon>Trichomonascaceae</taxon>
        <taxon>Sugiyamaella</taxon>
    </lineage>
</organism>
<dbReference type="EMBL" id="CP014500">
    <property type="protein sequence ID" value="ANB10924.1"/>
    <property type="molecule type" value="Genomic_DNA"/>
</dbReference>
<dbReference type="RefSeq" id="XP_018733401.1">
    <property type="nucleotide sequence ID" value="XM_018880741.1"/>
</dbReference>
<name>A0A167BWS8_9ASCO</name>
<dbReference type="AlphaFoldDB" id="A0A167BWS8"/>
<accession>A0A167BWS8</accession>
<feature type="region of interest" description="Disordered" evidence="1">
    <location>
        <begin position="79"/>
        <end position="379"/>
    </location>
</feature>
<dbReference type="Proteomes" id="UP000189580">
    <property type="component" value="Chromosome c"/>
</dbReference>
<proteinExistence type="predicted"/>
<feature type="region of interest" description="Disordered" evidence="1">
    <location>
        <begin position="481"/>
        <end position="524"/>
    </location>
</feature>
<feature type="compositionally biased region" description="Low complexity" evidence="1">
    <location>
        <begin position="105"/>
        <end position="140"/>
    </location>
</feature>
<dbReference type="GO" id="GO:0016301">
    <property type="term" value="F:kinase activity"/>
    <property type="evidence" value="ECO:0007669"/>
    <property type="project" value="UniProtKB-KW"/>
</dbReference>
<feature type="compositionally biased region" description="Low complexity" evidence="1">
    <location>
        <begin position="179"/>
        <end position="194"/>
    </location>
</feature>
<keyword evidence="3" id="KW-1185">Reference proteome</keyword>
<feature type="compositionally biased region" description="Polar residues" evidence="1">
    <location>
        <begin position="482"/>
        <end position="503"/>
    </location>
</feature>
<dbReference type="KEGG" id="slb:AWJ20_3718"/>
<feature type="compositionally biased region" description="Low complexity" evidence="1">
    <location>
        <begin position="230"/>
        <end position="249"/>
    </location>
</feature>
<dbReference type="GeneID" id="30035770"/>
<feature type="compositionally biased region" description="Polar residues" evidence="1">
    <location>
        <begin position="272"/>
        <end position="299"/>
    </location>
</feature>
<evidence type="ECO:0000313" key="2">
    <source>
        <dbReference type="EMBL" id="ANB10924.1"/>
    </source>
</evidence>
<keyword evidence="2" id="KW-0808">Transferase</keyword>
<feature type="compositionally biased region" description="Low complexity" evidence="1">
    <location>
        <begin position="38"/>
        <end position="59"/>
    </location>
</feature>
<feature type="compositionally biased region" description="Low complexity" evidence="1">
    <location>
        <begin position="346"/>
        <end position="366"/>
    </location>
</feature>
<dbReference type="OrthoDB" id="1043025at2759"/>
<keyword evidence="2" id="KW-0418">Kinase</keyword>
<sequence length="958" mass="104484">MSKEKKFATPPLKIDLSSARAAVPINQGFRSTTPTIHSPFLLSPGSQSLPSSTSSSSTSLHALAGGSFLGTSHGANHGYNNNVNGTSTGNNTGSNTGNGNGTGNGNSSIASIGHSNGISGPSSPGGVSHGSVGPGNSNGSTGLSRHRSIGSIPTTHRSRRDSGKSLGASGSMHTGLTAPARVSPRQSPRSSPRSSPRPRDGTGKEEDGGSYFTLSRPGTASSPVNIPGTSSSSNSKMSLSSQTSYSGSSFDFDGQVQRVNSSLRKYDAATAGSPTGTQPINASSPSMQSNNNALLSPTVSPRPHSPIRALSNSYAPARGPSHQNVSSVKTKGKAPQSPIQDDSLTSNKSNNSPKQQQQQQQQQSNSFHHRSTAHASGATTAAAAVTAAANSDESPIFAKRKDAHLSYLAQEPVYIHKMTNAAGDDYVKGLIGDNTNYEYLSDDDDTDSITEVQPEVIGFGGVGTSFDDEYTELGSSYPFLETTYNSNGPSTSSATNNEPAGSNSHKDRDKATASIESDGSTPERWRERLEWQAMLASVLTGEVFRAEKRRIKQPKKSGNGIDEEEMWLALRAKVSGRTMNEQKRVLEYSRSTVTDALERVQNFKIENPANITAEDALKQLNPVLQLLYRCESLYRTLAVLKGENAIYGNADFQTKVDCLLSWKSITEAINQELELLRKWTGNYDIDPSRVPEKSSPSEEGSRLSMIQEEKQTLVESILKQDNLSNIFDRRISNRLGPLIEKAREATIKYSDMFLELGLPLFNNSLLHVMVFPITLIREIIQMRLTYARRLVNPTLMIVDQMILDFQSIISHALVVMDRNLQYTSPILDKGWIFPTQIDESFNSTLLDSVNFYLDLLNKKFLDGGRSSKSLFRAYKETEQLEQHYTFLLGVGRLVEGGDLAVAELITSLESKILTRLLTYWEHQMKGPQSWAPTEIERWFTTTMEIIRSFQRKLLRFHK</sequence>
<feature type="compositionally biased region" description="Polar residues" evidence="1">
    <location>
        <begin position="212"/>
        <end position="229"/>
    </location>
</feature>
<evidence type="ECO:0000313" key="3">
    <source>
        <dbReference type="Proteomes" id="UP000189580"/>
    </source>
</evidence>
<evidence type="ECO:0000256" key="1">
    <source>
        <dbReference type="SAM" id="MobiDB-lite"/>
    </source>
</evidence>
<feature type="compositionally biased region" description="Basic and acidic residues" evidence="1">
    <location>
        <begin position="197"/>
        <end position="207"/>
    </location>
</feature>
<feature type="region of interest" description="Disordered" evidence="1">
    <location>
        <begin position="29"/>
        <end position="59"/>
    </location>
</feature>